<evidence type="ECO:0000313" key="7">
    <source>
        <dbReference type="EMBL" id="KZV39518.1"/>
    </source>
</evidence>
<evidence type="ECO:0000259" key="6">
    <source>
        <dbReference type="PROSITE" id="PS51005"/>
    </source>
</evidence>
<evidence type="ECO:0000256" key="2">
    <source>
        <dbReference type="ARBA" id="ARBA00023125"/>
    </source>
</evidence>
<reference evidence="7 8" key="1">
    <citation type="journal article" date="2015" name="Proc. Natl. Acad. Sci. U.S.A.">
        <title>The resurrection genome of Boea hygrometrica: A blueprint for survival of dehydration.</title>
        <authorList>
            <person name="Xiao L."/>
            <person name="Yang G."/>
            <person name="Zhang L."/>
            <person name="Yang X."/>
            <person name="Zhao S."/>
            <person name="Ji Z."/>
            <person name="Zhou Q."/>
            <person name="Hu M."/>
            <person name="Wang Y."/>
            <person name="Chen M."/>
            <person name="Xu Y."/>
            <person name="Jin H."/>
            <person name="Xiao X."/>
            <person name="Hu G."/>
            <person name="Bao F."/>
            <person name="Hu Y."/>
            <person name="Wan P."/>
            <person name="Li L."/>
            <person name="Deng X."/>
            <person name="Kuang T."/>
            <person name="Xiang C."/>
            <person name="Zhu J.K."/>
            <person name="Oliver M.J."/>
            <person name="He Y."/>
        </authorList>
    </citation>
    <scope>NUCLEOTIDE SEQUENCE [LARGE SCALE GENOMIC DNA]</scope>
    <source>
        <strain evidence="8">cv. XS01</strain>
    </source>
</reference>
<feature type="region of interest" description="Disordered" evidence="5">
    <location>
        <begin position="1"/>
        <end position="29"/>
    </location>
</feature>
<sequence>MEHNQQSPTPANPNQEPGPNENAVPKFPLGMRFAPTEEELIRYLRKKIKNEPFEDVCICSVNFYKYNPWELTDVHCDGTIDGTNRVVAANYVDT</sequence>
<organism evidence="7 8">
    <name type="scientific">Dorcoceras hygrometricum</name>
    <dbReference type="NCBI Taxonomy" id="472368"/>
    <lineage>
        <taxon>Eukaryota</taxon>
        <taxon>Viridiplantae</taxon>
        <taxon>Streptophyta</taxon>
        <taxon>Embryophyta</taxon>
        <taxon>Tracheophyta</taxon>
        <taxon>Spermatophyta</taxon>
        <taxon>Magnoliopsida</taxon>
        <taxon>eudicotyledons</taxon>
        <taxon>Gunneridae</taxon>
        <taxon>Pentapetalae</taxon>
        <taxon>asterids</taxon>
        <taxon>lamiids</taxon>
        <taxon>Lamiales</taxon>
        <taxon>Gesneriaceae</taxon>
        <taxon>Didymocarpoideae</taxon>
        <taxon>Trichosporeae</taxon>
        <taxon>Loxocarpinae</taxon>
        <taxon>Dorcoceras</taxon>
    </lineage>
</organism>
<evidence type="ECO:0000256" key="1">
    <source>
        <dbReference type="ARBA" id="ARBA00023015"/>
    </source>
</evidence>
<feature type="compositionally biased region" description="Polar residues" evidence="5">
    <location>
        <begin position="1"/>
        <end position="17"/>
    </location>
</feature>
<feature type="domain" description="NAC" evidence="6">
    <location>
        <begin position="27"/>
        <end position="94"/>
    </location>
</feature>
<evidence type="ECO:0000256" key="4">
    <source>
        <dbReference type="ARBA" id="ARBA00023242"/>
    </source>
</evidence>
<dbReference type="GO" id="GO:0003677">
    <property type="term" value="F:DNA binding"/>
    <property type="evidence" value="ECO:0007669"/>
    <property type="project" value="UniProtKB-KW"/>
</dbReference>
<dbReference type="Gene3D" id="2.170.150.80">
    <property type="entry name" value="NAC domain"/>
    <property type="match status" value="1"/>
</dbReference>
<proteinExistence type="predicted"/>
<keyword evidence="4" id="KW-0539">Nucleus</keyword>
<dbReference type="Pfam" id="PF02365">
    <property type="entry name" value="NAM"/>
    <property type="match status" value="1"/>
</dbReference>
<dbReference type="GO" id="GO:0006355">
    <property type="term" value="P:regulation of DNA-templated transcription"/>
    <property type="evidence" value="ECO:0007669"/>
    <property type="project" value="InterPro"/>
</dbReference>
<dbReference type="Proteomes" id="UP000250235">
    <property type="component" value="Unassembled WGS sequence"/>
</dbReference>
<dbReference type="InterPro" id="IPR003441">
    <property type="entry name" value="NAC-dom"/>
</dbReference>
<name>A0A2Z7C0Z0_9LAMI</name>
<keyword evidence="3" id="KW-0804">Transcription</keyword>
<keyword evidence="8" id="KW-1185">Reference proteome</keyword>
<keyword evidence="2" id="KW-0238">DNA-binding</keyword>
<dbReference type="AlphaFoldDB" id="A0A2Z7C0Z0"/>
<dbReference type="EMBL" id="KV000927">
    <property type="protein sequence ID" value="KZV39518.1"/>
    <property type="molecule type" value="Genomic_DNA"/>
</dbReference>
<evidence type="ECO:0000256" key="5">
    <source>
        <dbReference type="SAM" id="MobiDB-lite"/>
    </source>
</evidence>
<evidence type="ECO:0000256" key="3">
    <source>
        <dbReference type="ARBA" id="ARBA00023163"/>
    </source>
</evidence>
<protein>
    <recommendedName>
        <fullName evidence="6">NAC domain-containing protein</fullName>
    </recommendedName>
</protein>
<dbReference type="PROSITE" id="PS51005">
    <property type="entry name" value="NAC"/>
    <property type="match status" value="1"/>
</dbReference>
<accession>A0A2Z7C0Z0</accession>
<dbReference type="SUPFAM" id="SSF101941">
    <property type="entry name" value="NAC domain"/>
    <property type="match status" value="1"/>
</dbReference>
<dbReference type="InterPro" id="IPR036093">
    <property type="entry name" value="NAC_dom_sf"/>
</dbReference>
<keyword evidence="1" id="KW-0805">Transcription regulation</keyword>
<dbReference type="OrthoDB" id="1727057at2759"/>
<evidence type="ECO:0000313" key="8">
    <source>
        <dbReference type="Proteomes" id="UP000250235"/>
    </source>
</evidence>
<gene>
    <name evidence="7" type="ORF">F511_37259</name>
</gene>